<dbReference type="Proteomes" id="UP000245119">
    <property type="component" value="Linkage Group LG13"/>
</dbReference>
<accession>A0A2T7NDJ4</accession>
<name>A0A2T7NDJ4_POMCA</name>
<keyword evidence="2" id="KW-1185">Reference proteome</keyword>
<reference evidence="1 2" key="1">
    <citation type="submission" date="2018-04" db="EMBL/GenBank/DDBJ databases">
        <title>The genome of golden apple snail Pomacea canaliculata provides insight into stress tolerance and invasive adaptation.</title>
        <authorList>
            <person name="Liu C."/>
            <person name="Liu B."/>
            <person name="Ren Y."/>
            <person name="Zhang Y."/>
            <person name="Wang H."/>
            <person name="Li S."/>
            <person name="Jiang F."/>
            <person name="Yin L."/>
            <person name="Zhang G."/>
            <person name="Qian W."/>
            <person name="Fan W."/>
        </authorList>
    </citation>
    <scope>NUCLEOTIDE SEQUENCE [LARGE SCALE GENOMIC DNA]</scope>
    <source>
        <strain evidence="1">SZHN2017</strain>
        <tissue evidence="1">Muscle</tissue>
    </source>
</reference>
<protein>
    <submittedName>
        <fullName evidence="1">Uncharacterized protein</fullName>
    </submittedName>
</protein>
<comment type="caution">
    <text evidence="1">The sequence shown here is derived from an EMBL/GenBank/DDBJ whole genome shotgun (WGS) entry which is preliminary data.</text>
</comment>
<dbReference type="EMBL" id="PZQS01000013">
    <property type="protein sequence ID" value="PVD19215.1"/>
    <property type="molecule type" value="Genomic_DNA"/>
</dbReference>
<dbReference type="OrthoDB" id="6080817at2759"/>
<dbReference type="AlphaFoldDB" id="A0A2T7NDJ4"/>
<gene>
    <name evidence="1" type="ORF">C0Q70_19700</name>
</gene>
<proteinExistence type="predicted"/>
<evidence type="ECO:0000313" key="1">
    <source>
        <dbReference type="EMBL" id="PVD19215.1"/>
    </source>
</evidence>
<organism evidence="1 2">
    <name type="scientific">Pomacea canaliculata</name>
    <name type="common">Golden apple snail</name>
    <dbReference type="NCBI Taxonomy" id="400727"/>
    <lineage>
        <taxon>Eukaryota</taxon>
        <taxon>Metazoa</taxon>
        <taxon>Spiralia</taxon>
        <taxon>Lophotrochozoa</taxon>
        <taxon>Mollusca</taxon>
        <taxon>Gastropoda</taxon>
        <taxon>Caenogastropoda</taxon>
        <taxon>Architaenioglossa</taxon>
        <taxon>Ampullarioidea</taxon>
        <taxon>Ampullariidae</taxon>
        <taxon>Pomacea</taxon>
    </lineage>
</organism>
<sequence length="162" mass="17926">MPRYISRDVSCTGYTLVSGSDDSVTTVCPVHHSPDVSKQMDMMEVEIQPHSVEDEGKHEEKIAVDVHFSPHTSVPPECLNSLGEPKRLLFTNLGSSKDFENLNGYAIIGMSHPMKVTGLMVKAPVMEKTGEDGVTVFTLKHRDRTSTPYWTQVVTHSGNIKV</sequence>
<evidence type="ECO:0000313" key="2">
    <source>
        <dbReference type="Proteomes" id="UP000245119"/>
    </source>
</evidence>